<evidence type="ECO:0000313" key="3">
    <source>
        <dbReference type="Proteomes" id="UP000545507"/>
    </source>
</evidence>
<feature type="region of interest" description="Disordered" evidence="1">
    <location>
        <begin position="26"/>
        <end position="94"/>
    </location>
</feature>
<comment type="caution">
    <text evidence="2">The sequence shown here is derived from an EMBL/GenBank/DDBJ whole genome shotgun (WGS) entry which is preliminary data.</text>
</comment>
<gene>
    <name evidence="2" type="ORF">F3K02_26085</name>
</gene>
<sequence length="94" mass="9678">MTPRAACGVTPQGAALAARQSRFRGALGLTSPPARSDFPQDAVEPALPGHSHRPLGGDAEGGAGGCLEMFRESSNDCHNENPHSACLDDFGAHP</sequence>
<reference evidence="2 3" key="1">
    <citation type="submission" date="2019-09" db="EMBL/GenBank/DDBJ databases">
        <title>Hydrogenophaga aromatica sp. nov., isolated from a para-xylene-degrading enrichment culture.</title>
        <authorList>
            <person name="Tancsics A."/>
            <person name="Banerjee S."/>
        </authorList>
    </citation>
    <scope>NUCLEOTIDE SEQUENCE [LARGE SCALE GENOMIC DNA]</scope>
    <source>
        <strain evidence="2 3">D2P1</strain>
    </source>
</reference>
<name>A0A7Y8L0Y3_9BURK</name>
<dbReference type="AlphaFoldDB" id="A0A7Y8L0Y3"/>
<evidence type="ECO:0000313" key="2">
    <source>
        <dbReference type="EMBL" id="NWF48703.1"/>
    </source>
</evidence>
<dbReference type="Proteomes" id="UP000545507">
    <property type="component" value="Unassembled WGS sequence"/>
</dbReference>
<feature type="compositionally biased region" description="Basic and acidic residues" evidence="1">
    <location>
        <begin position="69"/>
        <end position="81"/>
    </location>
</feature>
<evidence type="ECO:0000256" key="1">
    <source>
        <dbReference type="SAM" id="MobiDB-lite"/>
    </source>
</evidence>
<proteinExistence type="predicted"/>
<dbReference type="EMBL" id="VYGV01000028">
    <property type="protein sequence ID" value="NWF48703.1"/>
    <property type="molecule type" value="Genomic_DNA"/>
</dbReference>
<protein>
    <submittedName>
        <fullName evidence="2">Uncharacterized protein</fullName>
    </submittedName>
</protein>
<organism evidence="2 3">
    <name type="scientific">Hydrogenophaga aromaticivorans</name>
    <dbReference type="NCBI Taxonomy" id="2610898"/>
    <lineage>
        <taxon>Bacteria</taxon>
        <taxon>Pseudomonadati</taxon>
        <taxon>Pseudomonadota</taxon>
        <taxon>Betaproteobacteria</taxon>
        <taxon>Burkholderiales</taxon>
        <taxon>Comamonadaceae</taxon>
        <taxon>Hydrogenophaga</taxon>
    </lineage>
</organism>
<accession>A0A7Y8L0Y3</accession>
<keyword evidence="3" id="KW-1185">Reference proteome</keyword>